<keyword evidence="8" id="KW-0961">Cell wall biogenesis/degradation</keyword>
<dbReference type="PANTHER" id="PTHR31736:SF8">
    <property type="entry name" value="PUTATIVE (AFU_ORTHOLOGUE AFUA_7G06410)-RELATED"/>
    <property type="match status" value="1"/>
</dbReference>
<dbReference type="InterPro" id="IPR000743">
    <property type="entry name" value="Glyco_hydro_28"/>
</dbReference>
<evidence type="ECO:0000256" key="3">
    <source>
        <dbReference type="ARBA" id="ARBA00022525"/>
    </source>
</evidence>
<accession>A0ABR0IWG9</accession>
<comment type="caution">
    <text evidence="11">The sequence shown here is derived from an EMBL/GenBank/DDBJ whole genome shotgun (WGS) entry which is preliminary data.</text>
</comment>
<proteinExistence type="inferred from homology"/>
<organism evidence="11 12">
    <name type="scientific">Exophiala sideris</name>
    <dbReference type="NCBI Taxonomy" id="1016849"/>
    <lineage>
        <taxon>Eukaryota</taxon>
        <taxon>Fungi</taxon>
        <taxon>Dikarya</taxon>
        <taxon>Ascomycota</taxon>
        <taxon>Pezizomycotina</taxon>
        <taxon>Eurotiomycetes</taxon>
        <taxon>Chaetothyriomycetidae</taxon>
        <taxon>Chaetothyriales</taxon>
        <taxon>Herpotrichiellaceae</taxon>
        <taxon>Exophiala</taxon>
    </lineage>
</organism>
<dbReference type="Gene3D" id="2.160.20.10">
    <property type="entry name" value="Single-stranded right-handed beta-helix, Pectin lyase-like"/>
    <property type="match status" value="1"/>
</dbReference>
<keyword evidence="7 9" id="KW-0326">Glycosidase</keyword>
<dbReference type="SUPFAM" id="SSF51126">
    <property type="entry name" value="Pectin lyase-like"/>
    <property type="match status" value="1"/>
</dbReference>
<protein>
    <recommendedName>
        <fullName evidence="13">Glycoside hydrolase family 28 protein</fullName>
    </recommendedName>
</protein>
<evidence type="ECO:0000256" key="5">
    <source>
        <dbReference type="ARBA" id="ARBA00022801"/>
    </source>
</evidence>
<name>A0ABR0IWG9_9EURO</name>
<evidence type="ECO:0000256" key="6">
    <source>
        <dbReference type="ARBA" id="ARBA00023180"/>
    </source>
</evidence>
<dbReference type="Pfam" id="PF00295">
    <property type="entry name" value="Glyco_hydro_28"/>
    <property type="match status" value="1"/>
</dbReference>
<evidence type="ECO:0000313" key="12">
    <source>
        <dbReference type="Proteomes" id="UP001345691"/>
    </source>
</evidence>
<keyword evidence="6" id="KW-0325">Glycoprotein</keyword>
<keyword evidence="4 10" id="KW-0732">Signal</keyword>
<evidence type="ECO:0000256" key="9">
    <source>
        <dbReference type="RuleBase" id="RU361169"/>
    </source>
</evidence>
<evidence type="ECO:0000256" key="4">
    <source>
        <dbReference type="ARBA" id="ARBA00022729"/>
    </source>
</evidence>
<dbReference type="PANTHER" id="PTHR31736">
    <property type="match status" value="1"/>
</dbReference>
<comment type="subcellular location">
    <subcellularLocation>
        <location evidence="1">Secreted</location>
    </subcellularLocation>
</comment>
<reference evidence="11 12" key="1">
    <citation type="submission" date="2023-08" db="EMBL/GenBank/DDBJ databases">
        <title>Black Yeasts Isolated from many extreme environments.</title>
        <authorList>
            <person name="Coleine C."/>
            <person name="Stajich J.E."/>
            <person name="Selbmann L."/>
        </authorList>
    </citation>
    <scope>NUCLEOTIDE SEQUENCE [LARGE SCALE GENOMIC DNA]</scope>
    <source>
        <strain evidence="11 12">CCFEE 6328</strain>
    </source>
</reference>
<gene>
    <name evidence="11" type="ORF">LTR69_010713</name>
</gene>
<evidence type="ECO:0008006" key="13">
    <source>
        <dbReference type="Google" id="ProtNLM"/>
    </source>
</evidence>
<dbReference type="Proteomes" id="UP001345691">
    <property type="component" value="Unassembled WGS sequence"/>
</dbReference>
<feature type="chain" id="PRO_5045914979" description="Glycoside hydrolase family 28 protein" evidence="10">
    <location>
        <begin position="18"/>
        <end position="494"/>
    </location>
</feature>
<evidence type="ECO:0000256" key="7">
    <source>
        <dbReference type="ARBA" id="ARBA00023295"/>
    </source>
</evidence>
<evidence type="ECO:0000313" key="11">
    <source>
        <dbReference type="EMBL" id="KAK5050225.1"/>
    </source>
</evidence>
<evidence type="ECO:0000256" key="8">
    <source>
        <dbReference type="ARBA" id="ARBA00023316"/>
    </source>
</evidence>
<keyword evidence="5 9" id="KW-0378">Hydrolase</keyword>
<evidence type="ECO:0000256" key="10">
    <source>
        <dbReference type="SAM" id="SignalP"/>
    </source>
</evidence>
<keyword evidence="12" id="KW-1185">Reference proteome</keyword>
<dbReference type="InterPro" id="IPR011050">
    <property type="entry name" value="Pectin_lyase_fold/virulence"/>
</dbReference>
<feature type="signal peptide" evidence="10">
    <location>
        <begin position="1"/>
        <end position="17"/>
    </location>
</feature>
<comment type="similarity">
    <text evidence="2 9">Belongs to the glycosyl hydrolase 28 family.</text>
</comment>
<keyword evidence="3" id="KW-0964">Secreted</keyword>
<dbReference type="InterPro" id="IPR012334">
    <property type="entry name" value="Pectin_lyas_fold"/>
</dbReference>
<dbReference type="EMBL" id="JAVRRF010000039">
    <property type="protein sequence ID" value="KAK5050225.1"/>
    <property type="molecule type" value="Genomic_DNA"/>
</dbReference>
<sequence length="494" mass="54018">MISVLFWLSSIASCVTAYVVNNGTTCYVYPESSTHFGQPVDDTPSILQAFELCGTNGTVILTNNTFYVNQVMNTTGLTNCDVELHGEMVWSTNIPYWLGHSYSVVYANLSTAWFFGGENVTFKGFGTGRFNGNGDLTLTAKAWTETDHDHIGQAWYDENRNNSNQPGRPIAFTILNAQNLWMDGVTWSQAQFWHSFISHSQNVTMSNIYMNSTSNDEWFTVNTDGTDTWNSQDVFFYNWTVQGGDDCIAIKGNSTNIISKNITCYRTHGMPIGSVGQDPTHPDFVQDIVYEDVHLINSTNGAWIKAWQGRSSSVSTNGDSGGGGGGFINNVTYRNFKLENVGQPISITQCVYGSDPSVCDTSKLQISNVTWENITGTSHFDIGSIIHCSPLVPCPGLKFIDVNITTVNASLSKPSLPQVNLCANMIDQNATGDMATGIPCDGFAPNDMPNVLYRNWPELLTEVILSVTVPTAQRDNCLHPGPDPAAAGCAPPPY</sequence>
<evidence type="ECO:0000256" key="2">
    <source>
        <dbReference type="ARBA" id="ARBA00008834"/>
    </source>
</evidence>
<evidence type="ECO:0000256" key="1">
    <source>
        <dbReference type="ARBA" id="ARBA00004613"/>
    </source>
</evidence>